<reference evidence="3" key="1">
    <citation type="submission" date="2015-08" db="EMBL/GenBank/DDBJ databases">
        <title>Fjat-14210 dsm16467.</title>
        <authorList>
            <person name="Liu B."/>
            <person name="Wang J."/>
            <person name="Zhu Y."/>
            <person name="Liu G."/>
            <person name="Chen Q."/>
            <person name="Chen Z."/>
            <person name="Lan J."/>
            <person name="Che J."/>
            <person name="Ge C."/>
            <person name="Shi H."/>
            <person name="Pan Z."/>
            <person name="Liu X."/>
        </authorList>
    </citation>
    <scope>NUCLEOTIDE SEQUENCE [LARGE SCALE GENOMIC DNA]</scope>
    <source>
        <strain evidence="3">DSM 16467</strain>
    </source>
</reference>
<dbReference type="EMBL" id="LILC01000002">
    <property type="protein sequence ID" value="KOO50731.1"/>
    <property type="molecule type" value="Genomic_DNA"/>
</dbReference>
<evidence type="ECO:0000313" key="2">
    <source>
        <dbReference type="EMBL" id="KOO50731.1"/>
    </source>
</evidence>
<sequence>MKLGVLTVLYQNLPFEEALNRIKEKGLQTIELGTGNYPGNHHCNPSILLEEAEALKTFQQQIQDRGLEISALSCHGNPLHPNQETAKSAHDTWRETVLLAEKLGLDTINLFSGCPGDSVHSKHPNWVTCAWPPDYLEILDWQWNEQLIPYWKEEAAFAREHGVTKIAFEMHPGFMVYNPETLLRLREAVGPEIGANYDPSHLVWQGMDPVETIKLLGKAGAIFHVHAKDTYVDQTNTAKNGVLDTKAYDQFMDRSWSFRSVGYGMDEKKWKDIVSTLRMIGYDGAISIEHEDGLASVEEGFSKAVDTLKRALFFEKQSEIWWA</sequence>
<dbReference type="InterPro" id="IPR050312">
    <property type="entry name" value="IolE/XylAMocC-like"/>
</dbReference>
<dbReference type="PANTHER" id="PTHR12110">
    <property type="entry name" value="HYDROXYPYRUVATE ISOMERASE"/>
    <property type="match status" value="1"/>
</dbReference>
<dbReference type="OrthoDB" id="9779184at2"/>
<dbReference type="AlphaFoldDB" id="A0A0M0LIC2"/>
<dbReference type="SUPFAM" id="SSF51658">
    <property type="entry name" value="Xylose isomerase-like"/>
    <property type="match status" value="1"/>
</dbReference>
<dbReference type="Pfam" id="PF01261">
    <property type="entry name" value="AP_endonuc_2"/>
    <property type="match status" value="1"/>
</dbReference>
<evidence type="ECO:0000259" key="1">
    <source>
        <dbReference type="Pfam" id="PF01261"/>
    </source>
</evidence>
<evidence type="ECO:0000313" key="3">
    <source>
        <dbReference type="Proteomes" id="UP000037558"/>
    </source>
</evidence>
<gene>
    <name evidence="2" type="ORF">AMD01_03045</name>
</gene>
<proteinExistence type="predicted"/>
<accession>A0A0M0LIC2</accession>
<protein>
    <submittedName>
        <fullName evidence="2">Xylose isomerase</fullName>
    </submittedName>
</protein>
<dbReference type="Gene3D" id="3.20.20.150">
    <property type="entry name" value="Divalent-metal-dependent TIM barrel enzymes"/>
    <property type="match status" value="1"/>
</dbReference>
<dbReference type="InterPro" id="IPR036237">
    <property type="entry name" value="Xyl_isomerase-like_sf"/>
</dbReference>
<feature type="domain" description="Xylose isomerase-like TIM barrel" evidence="1">
    <location>
        <begin position="21"/>
        <end position="309"/>
    </location>
</feature>
<keyword evidence="3" id="KW-1185">Reference proteome</keyword>
<dbReference type="PATRIC" id="fig|284581.3.peg.894"/>
<dbReference type="Proteomes" id="UP000037558">
    <property type="component" value="Unassembled WGS sequence"/>
</dbReference>
<dbReference type="RefSeq" id="WP_053399903.1">
    <property type="nucleotide sequence ID" value="NZ_LILC01000002.1"/>
</dbReference>
<organism evidence="2 3">
    <name type="scientific">Priestia koreensis</name>
    <dbReference type="NCBI Taxonomy" id="284581"/>
    <lineage>
        <taxon>Bacteria</taxon>
        <taxon>Bacillati</taxon>
        <taxon>Bacillota</taxon>
        <taxon>Bacilli</taxon>
        <taxon>Bacillales</taxon>
        <taxon>Bacillaceae</taxon>
        <taxon>Priestia</taxon>
    </lineage>
</organism>
<dbReference type="PANTHER" id="PTHR12110:SF21">
    <property type="entry name" value="XYLOSE ISOMERASE-LIKE TIM BARREL DOMAIN-CONTAINING PROTEIN"/>
    <property type="match status" value="1"/>
</dbReference>
<name>A0A0M0LIC2_9BACI</name>
<dbReference type="GO" id="GO:0016853">
    <property type="term" value="F:isomerase activity"/>
    <property type="evidence" value="ECO:0007669"/>
    <property type="project" value="UniProtKB-KW"/>
</dbReference>
<keyword evidence="2" id="KW-0413">Isomerase</keyword>
<dbReference type="InterPro" id="IPR013022">
    <property type="entry name" value="Xyl_isomerase-like_TIM-brl"/>
</dbReference>
<dbReference type="STRING" id="284581.AMD01_03045"/>
<comment type="caution">
    <text evidence="2">The sequence shown here is derived from an EMBL/GenBank/DDBJ whole genome shotgun (WGS) entry which is preliminary data.</text>
</comment>